<dbReference type="EMBL" id="LK032297">
    <property type="protein sequence ID" value="CDY32625.1"/>
    <property type="molecule type" value="Genomic_DNA"/>
</dbReference>
<gene>
    <name evidence="3" type="primary">BnaC03g15930D</name>
    <name evidence="2" type="ORF">DARMORV10_C03P18930.1</name>
    <name evidence="3" type="ORF">GSBRNA2T00052656001</name>
</gene>
<reference evidence="2" key="3">
    <citation type="submission" date="2021-01" db="EMBL/GenBank/DDBJ databases">
        <authorList>
            <consortium name="Genoscope - CEA"/>
            <person name="William W."/>
        </authorList>
    </citation>
    <scope>NUCLEOTIDE SEQUENCE</scope>
</reference>
<name>A0A078H1V2_BRANA</name>
<accession>A0A078H1V2</accession>
<dbReference type="PANTHER" id="PTHR36595">
    <property type="entry name" value="TRANSMEMBRANE PROTEIN"/>
    <property type="match status" value="1"/>
</dbReference>
<dbReference type="PaxDb" id="3708-A0A078H1V2"/>
<dbReference type="AlphaFoldDB" id="A0A078H1V2"/>
<evidence type="ECO:0000256" key="1">
    <source>
        <dbReference type="SAM" id="Phobius"/>
    </source>
</evidence>
<reference evidence="3 4" key="1">
    <citation type="journal article" date="2014" name="Science">
        <title>Plant genetics. Early allopolyploid evolution in the post-Neolithic Brassica napus oilseed genome.</title>
        <authorList>
            <person name="Chalhoub B."/>
            <person name="Denoeud F."/>
            <person name="Liu S."/>
            <person name="Parkin I.A."/>
            <person name="Tang H."/>
            <person name="Wang X."/>
            <person name="Chiquet J."/>
            <person name="Belcram H."/>
            <person name="Tong C."/>
            <person name="Samans B."/>
            <person name="Correa M."/>
            <person name="Da Silva C."/>
            <person name="Just J."/>
            <person name="Falentin C."/>
            <person name="Koh C.S."/>
            <person name="Le Clainche I."/>
            <person name="Bernard M."/>
            <person name="Bento P."/>
            <person name="Noel B."/>
            <person name="Labadie K."/>
            <person name="Alberti A."/>
            <person name="Charles M."/>
            <person name="Arnaud D."/>
            <person name="Guo H."/>
            <person name="Daviaud C."/>
            <person name="Alamery S."/>
            <person name="Jabbari K."/>
            <person name="Zhao M."/>
            <person name="Edger P.P."/>
            <person name="Chelaifa H."/>
            <person name="Tack D."/>
            <person name="Lassalle G."/>
            <person name="Mestiri I."/>
            <person name="Schnel N."/>
            <person name="Le Paslier M.C."/>
            <person name="Fan G."/>
            <person name="Renault V."/>
            <person name="Bayer P.E."/>
            <person name="Golicz A.A."/>
            <person name="Manoli S."/>
            <person name="Lee T.H."/>
            <person name="Thi V.H."/>
            <person name="Chalabi S."/>
            <person name="Hu Q."/>
            <person name="Fan C."/>
            <person name="Tollenaere R."/>
            <person name="Lu Y."/>
            <person name="Battail C."/>
            <person name="Shen J."/>
            <person name="Sidebottom C.H."/>
            <person name="Wang X."/>
            <person name="Canaguier A."/>
            <person name="Chauveau A."/>
            <person name="Berard A."/>
            <person name="Deniot G."/>
            <person name="Guan M."/>
            <person name="Liu Z."/>
            <person name="Sun F."/>
            <person name="Lim Y.P."/>
            <person name="Lyons E."/>
            <person name="Town C.D."/>
            <person name="Bancroft I."/>
            <person name="Wang X."/>
            <person name="Meng J."/>
            <person name="Ma J."/>
            <person name="Pires J.C."/>
            <person name="King G.J."/>
            <person name="Brunel D."/>
            <person name="Delourme R."/>
            <person name="Renard M."/>
            <person name="Aury J.M."/>
            <person name="Adams K.L."/>
            <person name="Batley J."/>
            <person name="Snowdon R.J."/>
            <person name="Tost J."/>
            <person name="Edwards D."/>
            <person name="Zhou Y."/>
            <person name="Hua W."/>
            <person name="Sharpe A.G."/>
            <person name="Paterson A.H."/>
            <person name="Guan C."/>
            <person name="Wincker P."/>
        </authorList>
    </citation>
    <scope>NUCLEOTIDE SEQUENCE [LARGE SCALE GENOMIC DNA]</scope>
    <source>
        <strain evidence="4">cv. Darmor-bzh</strain>
    </source>
</reference>
<keyword evidence="1" id="KW-0812">Transmembrane</keyword>
<dbReference type="Gramene" id="CDY32625">
    <property type="protein sequence ID" value="CDY32625"/>
    <property type="gene ID" value="GSBRNA2T00052656001"/>
</dbReference>
<dbReference type="PANTHER" id="PTHR36595:SF1">
    <property type="entry name" value="TRANSMEMBRANE PROTEIN"/>
    <property type="match status" value="1"/>
</dbReference>
<keyword evidence="1" id="KW-1133">Transmembrane helix</keyword>
<proteinExistence type="predicted"/>
<dbReference type="EMBL" id="HG994367">
    <property type="protein sequence ID" value="CAF1699437.1"/>
    <property type="molecule type" value="Genomic_DNA"/>
</dbReference>
<evidence type="ECO:0000313" key="4">
    <source>
        <dbReference type="Proteomes" id="UP000028999"/>
    </source>
</evidence>
<sequence>MIDSTLEFVNKTTSNSLFMFLFCNLIIILILLGNSKPGSEDKSNPGSKEPMFIPESVLSSKSMLLYESTTLNSKPGLKKPVSIPESVLSSKPVLVSESVLSSKPGFEKSELISESTLPLNPGLQEPGVISKSVLLSSKPAGSDQSLTSKSGLNLISSGLKTGSDCSEKDKKGRMRKKQSLEVENESLEVECVLRRRVEEFIRKVNTQWKSENTNRDYLLY</sequence>
<keyword evidence="4" id="KW-1185">Reference proteome</keyword>
<keyword evidence="1" id="KW-0472">Membrane</keyword>
<evidence type="ECO:0000313" key="3">
    <source>
        <dbReference type="EMBL" id="CDY32625.1"/>
    </source>
</evidence>
<evidence type="ECO:0000313" key="2">
    <source>
        <dbReference type="EMBL" id="CAF1699437.1"/>
    </source>
</evidence>
<dbReference type="Proteomes" id="UP000028999">
    <property type="component" value="Unassembled WGS sequence"/>
</dbReference>
<protein>
    <submittedName>
        <fullName evidence="2">(rape) hypothetical protein</fullName>
    </submittedName>
    <submittedName>
        <fullName evidence="3">BnaC03g15930D protein</fullName>
    </submittedName>
</protein>
<reference evidence="3" key="2">
    <citation type="submission" date="2014-06" db="EMBL/GenBank/DDBJ databases">
        <authorList>
            <person name="Genoscope - CEA"/>
        </authorList>
    </citation>
    <scope>NUCLEOTIDE SEQUENCE</scope>
</reference>
<dbReference type="Proteomes" id="UP001295469">
    <property type="component" value="Chromosome C03"/>
</dbReference>
<organism evidence="3 4">
    <name type="scientific">Brassica napus</name>
    <name type="common">Rape</name>
    <dbReference type="NCBI Taxonomy" id="3708"/>
    <lineage>
        <taxon>Eukaryota</taxon>
        <taxon>Viridiplantae</taxon>
        <taxon>Streptophyta</taxon>
        <taxon>Embryophyta</taxon>
        <taxon>Tracheophyta</taxon>
        <taxon>Spermatophyta</taxon>
        <taxon>Magnoliopsida</taxon>
        <taxon>eudicotyledons</taxon>
        <taxon>Gunneridae</taxon>
        <taxon>Pentapetalae</taxon>
        <taxon>rosids</taxon>
        <taxon>malvids</taxon>
        <taxon>Brassicales</taxon>
        <taxon>Brassicaceae</taxon>
        <taxon>Brassiceae</taxon>
        <taxon>Brassica</taxon>
    </lineage>
</organism>
<feature type="transmembrane region" description="Helical" evidence="1">
    <location>
        <begin position="16"/>
        <end position="33"/>
    </location>
</feature>